<sequence>MDLSFWHCGYNIHWRYAIVTQVQLLGNLWQPTKVKLNEKYFQS</sequence>
<comment type="caution">
    <text evidence="1">The sequence shown here is derived from an EMBL/GenBank/DDBJ whole genome shotgun (WGS) entry which is preliminary data.</text>
</comment>
<name>A0A1Y3F3J3_9BILA</name>
<evidence type="ECO:0000313" key="1">
    <source>
        <dbReference type="EMBL" id="OUC49868.1"/>
    </source>
</evidence>
<evidence type="ECO:0000313" key="2">
    <source>
        <dbReference type="Proteomes" id="UP000243006"/>
    </source>
</evidence>
<protein>
    <submittedName>
        <fullName evidence="1">Uncharacterized protein</fullName>
    </submittedName>
</protein>
<proteinExistence type="predicted"/>
<dbReference type="AlphaFoldDB" id="A0A1Y3F3J3"/>
<dbReference type="EMBL" id="LVZM01000241">
    <property type="protein sequence ID" value="OUC49868.1"/>
    <property type="molecule type" value="Genomic_DNA"/>
</dbReference>
<accession>A0A1Y3F3J3</accession>
<organism evidence="1 2">
    <name type="scientific">Trichinella nativa</name>
    <dbReference type="NCBI Taxonomy" id="6335"/>
    <lineage>
        <taxon>Eukaryota</taxon>
        <taxon>Metazoa</taxon>
        <taxon>Ecdysozoa</taxon>
        <taxon>Nematoda</taxon>
        <taxon>Enoplea</taxon>
        <taxon>Dorylaimia</taxon>
        <taxon>Trichinellida</taxon>
        <taxon>Trichinellidae</taxon>
        <taxon>Trichinella</taxon>
    </lineage>
</organism>
<dbReference type="Proteomes" id="UP000243006">
    <property type="component" value="Unassembled WGS sequence"/>
</dbReference>
<gene>
    <name evidence="1" type="ORF">D917_04999</name>
</gene>
<reference evidence="1 2" key="1">
    <citation type="submission" date="2015-04" db="EMBL/GenBank/DDBJ databases">
        <title>Draft genome of the roundworm Trichinella nativa.</title>
        <authorList>
            <person name="Mitreva M."/>
        </authorList>
    </citation>
    <scope>NUCLEOTIDE SEQUENCE [LARGE SCALE GENOMIC DNA]</scope>
    <source>
        <strain evidence="1 2">ISS45</strain>
    </source>
</reference>